<comment type="caution">
    <text evidence="2">The sequence shown here is derived from an EMBL/GenBank/DDBJ whole genome shotgun (WGS) entry which is preliminary data.</text>
</comment>
<protein>
    <recommendedName>
        <fullName evidence="4">GMP synthase</fullName>
    </recommendedName>
</protein>
<evidence type="ECO:0000313" key="3">
    <source>
        <dbReference type="Proteomes" id="UP001234178"/>
    </source>
</evidence>
<proteinExistence type="predicted"/>
<evidence type="ECO:0000256" key="1">
    <source>
        <dbReference type="SAM" id="MobiDB-lite"/>
    </source>
</evidence>
<keyword evidence="3" id="KW-1185">Reference proteome</keyword>
<organism evidence="2 3">
    <name type="scientific">Daphnia magna</name>
    <dbReference type="NCBI Taxonomy" id="35525"/>
    <lineage>
        <taxon>Eukaryota</taxon>
        <taxon>Metazoa</taxon>
        <taxon>Ecdysozoa</taxon>
        <taxon>Arthropoda</taxon>
        <taxon>Crustacea</taxon>
        <taxon>Branchiopoda</taxon>
        <taxon>Diplostraca</taxon>
        <taxon>Cladocera</taxon>
        <taxon>Anomopoda</taxon>
        <taxon>Daphniidae</taxon>
        <taxon>Daphnia</taxon>
    </lineage>
</organism>
<reference evidence="2 3" key="1">
    <citation type="journal article" date="2023" name="Nucleic Acids Res.">
        <title>The hologenome of Daphnia magna reveals possible DNA methylation and microbiome-mediated evolution of the host genome.</title>
        <authorList>
            <person name="Chaturvedi A."/>
            <person name="Li X."/>
            <person name="Dhandapani V."/>
            <person name="Marshall H."/>
            <person name="Kissane S."/>
            <person name="Cuenca-Cambronero M."/>
            <person name="Asole G."/>
            <person name="Calvet F."/>
            <person name="Ruiz-Romero M."/>
            <person name="Marangio P."/>
            <person name="Guigo R."/>
            <person name="Rago D."/>
            <person name="Mirbahai L."/>
            <person name="Eastwood N."/>
            <person name="Colbourne J.K."/>
            <person name="Zhou J."/>
            <person name="Mallon E."/>
            <person name="Orsini L."/>
        </authorList>
    </citation>
    <scope>NUCLEOTIDE SEQUENCE [LARGE SCALE GENOMIC DNA]</scope>
    <source>
        <strain evidence="2">LRV0_1</strain>
    </source>
</reference>
<evidence type="ECO:0008006" key="4">
    <source>
        <dbReference type="Google" id="ProtNLM"/>
    </source>
</evidence>
<name>A0ABQ9Z8P7_9CRUS</name>
<evidence type="ECO:0000313" key="2">
    <source>
        <dbReference type="EMBL" id="KAK4009271.1"/>
    </source>
</evidence>
<dbReference type="Proteomes" id="UP001234178">
    <property type="component" value="Unassembled WGS sequence"/>
</dbReference>
<accession>A0ABQ9Z8P7</accession>
<feature type="region of interest" description="Disordered" evidence="1">
    <location>
        <begin position="16"/>
        <end position="39"/>
    </location>
</feature>
<gene>
    <name evidence="2" type="ORF">OUZ56_018387</name>
</gene>
<feature type="compositionally biased region" description="Polar residues" evidence="1">
    <location>
        <begin position="21"/>
        <end position="31"/>
    </location>
</feature>
<dbReference type="EMBL" id="JAOYFB010000003">
    <property type="protein sequence ID" value="KAK4009271.1"/>
    <property type="molecule type" value="Genomic_DNA"/>
</dbReference>
<sequence length="134" mass="14938">MYHGNKMNSIVGAFSTEKESGSATPSASWENPLTPKRSGDTTVKVLGVIGLACSLCSDIFSCVILHQVMGPNNNARDEVFDFLMENAIEQEAQAIIPQNRWADIDNREGEVIRQSIRSQMRNNISMLRLICNRH</sequence>